<evidence type="ECO:0000313" key="1">
    <source>
        <dbReference type="EMBL" id="PKI65891.1"/>
    </source>
</evidence>
<dbReference type="AlphaFoldDB" id="A0A2I0KBI8"/>
<dbReference type="Proteomes" id="UP000233551">
    <property type="component" value="Unassembled WGS sequence"/>
</dbReference>
<comment type="caution">
    <text evidence="1">The sequence shown here is derived from an EMBL/GenBank/DDBJ whole genome shotgun (WGS) entry which is preliminary data.</text>
</comment>
<gene>
    <name evidence="1" type="ORF">CRG98_013711</name>
</gene>
<accession>A0A2I0KBI8</accession>
<protein>
    <submittedName>
        <fullName evidence="1">Uncharacterized protein</fullName>
    </submittedName>
</protein>
<organism evidence="1 2">
    <name type="scientific">Punica granatum</name>
    <name type="common">Pomegranate</name>
    <dbReference type="NCBI Taxonomy" id="22663"/>
    <lineage>
        <taxon>Eukaryota</taxon>
        <taxon>Viridiplantae</taxon>
        <taxon>Streptophyta</taxon>
        <taxon>Embryophyta</taxon>
        <taxon>Tracheophyta</taxon>
        <taxon>Spermatophyta</taxon>
        <taxon>Magnoliopsida</taxon>
        <taxon>eudicotyledons</taxon>
        <taxon>Gunneridae</taxon>
        <taxon>Pentapetalae</taxon>
        <taxon>rosids</taxon>
        <taxon>malvids</taxon>
        <taxon>Myrtales</taxon>
        <taxon>Lythraceae</taxon>
        <taxon>Punica</taxon>
    </lineage>
</organism>
<keyword evidence="2" id="KW-1185">Reference proteome</keyword>
<proteinExistence type="predicted"/>
<sequence>MELTLMMKQIEDSLQASEATRHSHLLVHNYRNVHEADMELTLMTKQIEDSLQASEATRHSHLLDWIAKDKVFLPILEIRLSGQMK</sequence>
<name>A0A2I0KBI8_PUNGR</name>
<evidence type="ECO:0000313" key="2">
    <source>
        <dbReference type="Proteomes" id="UP000233551"/>
    </source>
</evidence>
<dbReference type="EMBL" id="PGOL01000708">
    <property type="protein sequence ID" value="PKI65891.1"/>
    <property type="molecule type" value="Genomic_DNA"/>
</dbReference>
<reference evidence="1 2" key="1">
    <citation type="submission" date="2017-11" db="EMBL/GenBank/DDBJ databases">
        <title>De-novo sequencing of pomegranate (Punica granatum L.) genome.</title>
        <authorList>
            <person name="Akparov Z."/>
            <person name="Amiraslanov A."/>
            <person name="Hajiyeva S."/>
            <person name="Abbasov M."/>
            <person name="Kaur K."/>
            <person name="Hamwieh A."/>
            <person name="Solovyev V."/>
            <person name="Salamov A."/>
            <person name="Braich B."/>
            <person name="Kosarev P."/>
            <person name="Mahmoud A."/>
            <person name="Hajiyev E."/>
            <person name="Babayeva S."/>
            <person name="Izzatullayeva V."/>
            <person name="Mammadov A."/>
            <person name="Mammadov A."/>
            <person name="Sharifova S."/>
            <person name="Ojaghi J."/>
            <person name="Eynullazada K."/>
            <person name="Bayramov B."/>
            <person name="Abdulazimova A."/>
            <person name="Shahmuradov I."/>
        </authorList>
    </citation>
    <scope>NUCLEOTIDE SEQUENCE [LARGE SCALE GENOMIC DNA]</scope>
    <source>
        <strain evidence="2">cv. AG2017</strain>
        <tissue evidence="1">Leaf</tissue>
    </source>
</reference>